<evidence type="ECO:0000313" key="1">
    <source>
        <dbReference type="EMBL" id="KAH7155695.1"/>
    </source>
</evidence>
<organism evidence="1 2">
    <name type="scientific">Dactylonectria estremocensis</name>
    <dbReference type="NCBI Taxonomy" id="1079267"/>
    <lineage>
        <taxon>Eukaryota</taxon>
        <taxon>Fungi</taxon>
        <taxon>Dikarya</taxon>
        <taxon>Ascomycota</taxon>
        <taxon>Pezizomycotina</taxon>
        <taxon>Sordariomycetes</taxon>
        <taxon>Hypocreomycetidae</taxon>
        <taxon>Hypocreales</taxon>
        <taxon>Nectriaceae</taxon>
        <taxon>Dactylonectria</taxon>
    </lineage>
</organism>
<dbReference type="EMBL" id="JAGMUU010000004">
    <property type="protein sequence ID" value="KAH7155695.1"/>
    <property type="molecule type" value="Genomic_DNA"/>
</dbReference>
<name>A0A9P9F6K2_9HYPO</name>
<dbReference type="AlphaFoldDB" id="A0A9P9F6K2"/>
<evidence type="ECO:0000313" key="2">
    <source>
        <dbReference type="Proteomes" id="UP000717696"/>
    </source>
</evidence>
<protein>
    <submittedName>
        <fullName evidence="1">Uncharacterized protein</fullName>
    </submittedName>
</protein>
<comment type="caution">
    <text evidence="1">The sequence shown here is derived from an EMBL/GenBank/DDBJ whole genome shotgun (WGS) entry which is preliminary data.</text>
</comment>
<reference evidence="1" key="1">
    <citation type="journal article" date="2021" name="Nat. Commun.">
        <title>Genetic determinants of endophytism in the Arabidopsis root mycobiome.</title>
        <authorList>
            <person name="Mesny F."/>
            <person name="Miyauchi S."/>
            <person name="Thiergart T."/>
            <person name="Pickel B."/>
            <person name="Atanasova L."/>
            <person name="Karlsson M."/>
            <person name="Huettel B."/>
            <person name="Barry K.W."/>
            <person name="Haridas S."/>
            <person name="Chen C."/>
            <person name="Bauer D."/>
            <person name="Andreopoulos W."/>
            <person name="Pangilinan J."/>
            <person name="LaButti K."/>
            <person name="Riley R."/>
            <person name="Lipzen A."/>
            <person name="Clum A."/>
            <person name="Drula E."/>
            <person name="Henrissat B."/>
            <person name="Kohler A."/>
            <person name="Grigoriev I.V."/>
            <person name="Martin F.M."/>
            <person name="Hacquard S."/>
        </authorList>
    </citation>
    <scope>NUCLEOTIDE SEQUENCE</scope>
    <source>
        <strain evidence="1">MPI-CAGE-AT-0021</strain>
    </source>
</reference>
<gene>
    <name evidence="1" type="ORF">B0J13DRAFT_546192</name>
</gene>
<accession>A0A9P9F6K2</accession>
<dbReference type="Proteomes" id="UP000717696">
    <property type="component" value="Unassembled WGS sequence"/>
</dbReference>
<sequence length="78" mass="8389">MEGPVLAAAIRWAVSLAQGQHLNAQTYIPGIRDRRGTAGRSTAQVFQGSCSWVPSCFVWREFPLATLPLAVAESSCTP</sequence>
<keyword evidence="2" id="KW-1185">Reference proteome</keyword>
<proteinExistence type="predicted"/>